<dbReference type="PATRIC" id="fig|573060.9.peg.2249"/>
<organism evidence="2 3">
    <name type="scientific">Acidovorax delafieldii 2AN</name>
    <dbReference type="NCBI Taxonomy" id="573060"/>
    <lineage>
        <taxon>Bacteria</taxon>
        <taxon>Pseudomonadati</taxon>
        <taxon>Pseudomonadota</taxon>
        <taxon>Betaproteobacteria</taxon>
        <taxon>Burkholderiales</taxon>
        <taxon>Comamonadaceae</taxon>
        <taxon>Acidovorax</taxon>
    </lineage>
</organism>
<comment type="caution">
    <text evidence="2">The sequence shown here is derived from an EMBL/GenBank/DDBJ whole genome shotgun (WGS) entry which is preliminary data.</text>
</comment>
<keyword evidence="1" id="KW-1133">Transmembrane helix</keyword>
<keyword evidence="1" id="KW-0472">Membrane</keyword>
<name>C5T7D5_ACIDE</name>
<reference evidence="2 3" key="1">
    <citation type="submission" date="2009-05" db="EMBL/GenBank/DDBJ databases">
        <title>The draft genome of Acidovorax delafieldii 2AN.</title>
        <authorList>
            <consortium name="US DOE Joint Genome Institute (JGI-PGF)"/>
            <person name="Lucas S."/>
            <person name="Copeland A."/>
            <person name="Lapidus A."/>
            <person name="Glavina del Rio T."/>
            <person name="Tice H."/>
            <person name="Bruce D."/>
            <person name="Goodwin L."/>
            <person name="Pitluck S."/>
            <person name="Larimer F."/>
            <person name="Land M.L."/>
            <person name="Hauser L."/>
            <person name="Shelobolina E.S."/>
            <person name="Picardal F."/>
            <person name="Roden E."/>
            <person name="Emerson D."/>
        </authorList>
    </citation>
    <scope>NUCLEOTIDE SEQUENCE [LARGE SCALE GENOMIC DNA]</scope>
    <source>
        <strain evidence="2 3">2AN</strain>
    </source>
</reference>
<evidence type="ECO:0000313" key="2">
    <source>
        <dbReference type="EMBL" id="EER59610.1"/>
    </source>
</evidence>
<evidence type="ECO:0000313" key="3">
    <source>
        <dbReference type="Proteomes" id="UP000003856"/>
    </source>
</evidence>
<dbReference type="EMBL" id="ACQT01000111">
    <property type="protein sequence ID" value="EER59610.1"/>
    <property type="molecule type" value="Genomic_DNA"/>
</dbReference>
<sequence>MMLGTIVTVHGKAGFFFDSPKGGWEHPAFWSVSLLVLALAGDGAWALLPTKTLLQLIGL</sequence>
<dbReference type="AlphaFoldDB" id="C5T7D5"/>
<accession>C5T7D5</accession>
<keyword evidence="3" id="KW-1185">Reference proteome</keyword>
<gene>
    <name evidence="2" type="ORF">AcdelDRAFT_2815</name>
</gene>
<dbReference type="Proteomes" id="UP000003856">
    <property type="component" value="Unassembled WGS sequence"/>
</dbReference>
<proteinExistence type="predicted"/>
<evidence type="ECO:0000256" key="1">
    <source>
        <dbReference type="SAM" id="Phobius"/>
    </source>
</evidence>
<evidence type="ECO:0008006" key="4">
    <source>
        <dbReference type="Google" id="ProtNLM"/>
    </source>
</evidence>
<feature type="transmembrane region" description="Helical" evidence="1">
    <location>
        <begin position="28"/>
        <end position="48"/>
    </location>
</feature>
<protein>
    <recommendedName>
        <fullName evidence="4">DoxX family protein</fullName>
    </recommendedName>
</protein>
<keyword evidence="1" id="KW-0812">Transmembrane</keyword>